<dbReference type="Proteomes" id="UP000317650">
    <property type="component" value="Chromosome 5"/>
</dbReference>
<dbReference type="PANTHER" id="PTHR33181:SF4">
    <property type="entry name" value="OVULE PROTEIN"/>
    <property type="match status" value="1"/>
</dbReference>
<comment type="caution">
    <text evidence="1">The sequence shown here is derived from an EMBL/GenBank/DDBJ whole genome shotgun (WGS) entry which is preliminary data.</text>
</comment>
<accession>A0A4S8JSX9</accession>
<sequence>MEYWWEQVVVLPMRRVQVGVAARLGIRRSGLRKLREEVRTCEYEDVHVLWEMLRKSTDTETRRQTPAIQRRRRTSLFHWSPCNLRRNL</sequence>
<proteinExistence type="predicted"/>
<gene>
    <name evidence="1" type="ORF">C4D60_Mb05t01580</name>
</gene>
<dbReference type="EMBL" id="PYDT01000003">
    <property type="protein sequence ID" value="THU65241.1"/>
    <property type="molecule type" value="Genomic_DNA"/>
</dbReference>
<evidence type="ECO:0000313" key="2">
    <source>
        <dbReference type="Proteomes" id="UP000317650"/>
    </source>
</evidence>
<protein>
    <submittedName>
        <fullName evidence="1">Uncharacterized protein</fullName>
    </submittedName>
</protein>
<name>A0A4S8JSX9_MUSBA</name>
<reference evidence="1 2" key="1">
    <citation type="journal article" date="2019" name="Nat. Plants">
        <title>Genome sequencing of Musa balbisiana reveals subgenome evolution and function divergence in polyploid bananas.</title>
        <authorList>
            <person name="Yao X."/>
        </authorList>
    </citation>
    <scope>NUCLEOTIDE SEQUENCE [LARGE SCALE GENOMIC DNA]</scope>
    <source>
        <strain evidence="2">cv. DH-PKW</strain>
        <tissue evidence="1">Leaves</tissue>
    </source>
</reference>
<keyword evidence="2" id="KW-1185">Reference proteome</keyword>
<organism evidence="1 2">
    <name type="scientific">Musa balbisiana</name>
    <name type="common">Banana</name>
    <dbReference type="NCBI Taxonomy" id="52838"/>
    <lineage>
        <taxon>Eukaryota</taxon>
        <taxon>Viridiplantae</taxon>
        <taxon>Streptophyta</taxon>
        <taxon>Embryophyta</taxon>
        <taxon>Tracheophyta</taxon>
        <taxon>Spermatophyta</taxon>
        <taxon>Magnoliopsida</taxon>
        <taxon>Liliopsida</taxon>
        <taxon>Zingiberales</taxon>
        <taxon>Musaceae</taxon>
        <taxon>Musa</taxon>
    </lineage>
</organism>
<dbReference type="PANTHER" id="PTHR33181">
    <property type="entry name" value="OS01G0778500 PROTEIN"/>
    <property type="match status" value="1"/>
</dbReference>
<dbReference type="AlphaFoldDB" id="A0A4S8JSX9"/>
<evidence type="ECO:0000313" key="1">
    <source>
        <dbReference type="EMBL" id="THU65241.1"/>
    </source>
</evidence>